<dbReference type="AlphaFoldDB" id="A0A1H9WWD5"/>
<name>A0A1H9WWD5_9ACTN</name>
<gene>
    <name evidence="2" type="ORF">SAMN05421870_12218</name>
</gene>
<feature type="domain" description="DUF4350" evidence="1">
    <location>
        <begin position="54"/>
        <end position="228"/>
    </location>
</feature>
<dbReference type="EMBL" id="FOGO01000022">
    <property type="protein sequence ID" value="SES38155.1"/>
    <property type="molecule type" value="Genomic_DNA"/>
</dbReference>
<sequence>MGRVTTTAPTSTSPLARHIWQRARGLLLAAALLAVAGVTLAALRSAEHTAPLDPRSASPEGSKALARLLTDRGVHTTVLTDSSALRRRTGPDTTLLVPFPNSLTERQRAALHTAAEDSGRTVLLAPDAKTTAALTPGIRTFAALPVQPTPPDCDLPAARRADSADLGGHRYGTTDRLAERCYPRNGRATLLRLRTPSRGDTVLLGTADPLRNEHLDHHGNASLVLQLLGPHPQLLWYLPSDSGAAPSDDQERSFFDLVPGGWSWAAVQLAVAALLAALWRARRLGPLVTEQLPVTVPAAEATEGRSRLYRRANDRGHAADALRTACRGRLALLTGVPRAQADDPEALVPVLTARAADRASPGPDEPLHDEASIRSLLFGSPPPNDSALLRLAEELDLLEQLFAPFGPQQHRRQTDKDIAP</sequence>
<evidence type="ECO:0000313" key="2">
    <source>
        <dbReference type="EMBL" id="SES38155.1"/>
    </source>
</evidence>
<dbReference type="STRING" id="943816.AN217_06020"/>
<dbReference type="Pfam" id="PF14258">
    <property type="entry name" value="DUF4350"/>
    <property type="match status" value="1"/>
</dbReference>
<evidence type="ECO:0000259" key="1">
    <source>
        <dbReference type="Pfam" id="PF14258"/>
    </source>
</evidence>
<dbReference type="Proteomes" id="UP000182841">
    <property type="component" value="Unassembled WGS sequence"/>
</dbReference>
<keyword evidence="3" id="KW-1185">Reference proteome</keyword>
<dbReference type="InterPro" id="IPR025646">
    <property type="entry name" value="DUF4350"/>
</dbReference>
<protein>
    <recommendedName>
        <fullName evidence="1">DUF4350 domain-containing protein</fullName>
    </recommendedName>
</protein>
<proteinExistence type="predicted"/>
<reference evidence="3" key="1">
    <citation type="submission" date="2016-10" db="EMBL/GenBank/DDBJ databases">
        <authorList>
            <person name="Varghese N."/>
            <person name="Submissions S."/>
        </authorList>
    </citation>
    <scope>NUCLEOTIDE SEQUENCE [LARGE SCALE GENOMIC DNA]</scope>
    <source>
        <strain evidence="3">CGMCC 4.6825</strain>
    </source>
</reference>
<dbReference type="RefSeq" id="WP_338068966.1">
    <property type="nucleotide sequence ID" value="NZ_FOGO01000022.1"/>
</dbReference>
<accession>A0A1H9WWD5</accession>
<evidence type="ECO:0000313" key="3">
    <source>
        <dbReference type="Proteomes" id="UP000182841"/>
    </source>
</evidence>
<organism evidence="2 3">
    <name type="scientific">Streptomyces qinglanensis</name>
    <dbReference type="NCBI Taxonomy" id="943816"/>
    <lineage>
        <taxon>Bacteria</taxon>
        <taxon>Bacillati</taxon>
        <taxon>Actinomycetota</taxon>
        <taxon>Actinomycetes</taxon>
        <taxon>Kitasatosporales</taxon>
        <taxon>Streptomycetaceae</taxon>
        <taxon>Streptomyces</taxon>
    </lineage>
</organism>